<gene>
    <name evidence="1" type="ORF">BO95DRAFT_149268</name>
</gene>
<keyword evidence="2" id="KW-1185">Reference proteome</keyword>
<name>A0ACD1G7E2_9EURO</name>
<dbReference type="EMBL" id="KZ825347">
    <property type="protein sequence ID" value="RAH45192.1"/>
    <property type="molecule type" value="Genomic_DNA"/>
</dbReference>
<accession>A0ACD1G7E2</accession>
<evidence type="ECO:0000313" key="2">
    <source>
        <dbReference type="Proteomes" id="UP000249057"/>
    </source>
</evidence>
<sequence>MSKKKKREGKEKRQAAKGNQALLKPSTISWTPISVVLLPACRSNRLGTSALLARSAGVSHRAYRSPHWVHTLCRWGRSEPQAFPCLEQAVSLRSRLTTAVPSKYHPLPSRYTGGGCHWPVSLFTSTARMQNGKTKEKKRSQDPAWRMVDDDETGSSTGSIDQPPRRVGVCIGRSTTVSAVPPGCLLGAEQEPHPPVSPAVPVDWTTHLLLDNLT</sequence>
<evidence type="ECO:0000313" key="1">
    <source>
        <dbReference type="EMBL" id="RAH45192.1"/>
    </source>
</evidence>
<protein>
    <submittedName>
        <fullName evidence="1">Uncharacterized protein</fullName>
    </submittedName>
</protein>
<dbReference type="Proteomes" id="UP000249057">
    <property type="component" value="Unassembled WGS sequence"/>
</dbReference>
<organism evidence="1 2">
    <name type="scientific">Aspergillus brunneoviolaceus CBS 621.78</name>
    <dbReference type="NCBI Taxonomy" id="1450534"/>
    <lineage>
        <taxon>Eukaryota</taxon>
        <taxon>Fungi</taxon>
        <taxon>Dikarya</taxon>
        <taxon>Ascomycota</taxon>
        <taxon>Pezizomycotina</taxon>
        <taxon>Eurotiomycetes</taxon>
        <taxon>Eurotiomycetidae</taxon>
        <taxon>Eurotiales</taxon>
        <taxon>Aspergillaceae</taxon>
        <taxon>Aspergillus</taxon>
        <taxon>Aspergillus subgen. Circumdati</taxon>
    </lineage>
</organism>
<reference evidence="1" key="1">
    <citation type="submission" date="2018-02" db="EMBL/GenBank/DDBJ databases">
        <title>The genomes of Aspergillus section Nigri reveals drivers in fungal speciation.</title>
        <authorList>
            <consortium name="DOE Joint Genome Institute"/>
            <person name="Vesth T.C."/>
            <person name="Nybo J."/>
            <person name="Theobald S."/>
            <person name="Brandl J."/>
            <person name="Frisvad J.C."/>
            <person name="Nielsen K.F."/>
            <person name="Lyhne E.K."/>
            <person name="Kogle M.E."/>
            <person name="Kuo A."/>
            <person name="Riley R."/>
            <person name="Clum A."/>
            <person name="Nolan M."/>
            <person name="Lipzen A."/>
            <person name="Salamov A."/>
            <person name="Henrissat B."/>
            <person name="Wiebenga A."/>
            <person name="De vries R.P."/>
            <person name="Grigoriev I.V."/>
            <person name="Mortensen U.H."/>
            <person name="Andersen M.R."/>
            <person name="Baker S.E."/>
        </authorList>
    </citation>
    <scope>NUCLEOTIDE SEQUENCE</scope>
    <source>
        <strain evidence="1">CBS 621.78</strain>
    </source>
</reference>
<proteinExistence type="predicted"/>